<sequence length="284" mass="30914">MNTYGLSSGSCPNEAPLDLAIEWRGAVFDLSNLVSKSVGVNTASYSHLKGLVHSSRQLRKPKELKQLYPTETMLQSTEDACAKDTLAKGKHRLPHPLLFEQRSSFTRRMKTGSSTTYSSRDYPVDTLGPGAYEFIPEDDYGNLKPAPKLGISKTRNSSLDSNYPDAGNYGVSAFEKYSAMRGPEYDSPAPRAKPDLQIEISPGIFARLRGSEETWNAIKCGNSTHTKCFSCELPLICISDAEYVICPACRVVSPIFSGSSGKDLMYPHSALSGGVGLGMQATSY</sequence>
<evidence type="ECO:0000313" key="2">
    <source>
        <dbReference type="Proteomes" id="UP000198406"/>
    </source>
</evidence>
<name>A0A1Z5KD81_FISSO</name>
<dbReference type="AlphaFoldDB" id="A0A1Z5KD81"/>
<organism evidence="1 2">
    <name type="scientific">Fistulifera solaris</name>
    <name type="common">Oleaginous diatom</name>
    <dbReference type="NCBI Taxonomy" id="1519565"/>
    <lineage>
        <taxon>Eukaryota</taxon>
        <taxon>Sar</taxon>
        <taxon>Stramenopiles</taxon>
        <taxon>Ochrophyta</taxon>
        <taxon>Bacillariophyta</taxon>
        <taxon>Bacillariophyceae</taxon>
        <taxon>Bacillariophycidae</taxon>
        <taxon>Naviculales</taxon>
        <taxon>Naviculaceae</taxon>
        <taxon>Fistulifera</taxon>
    </lineage>
</organism>
<dbReference type="OrthoDB" id="56058at2759"/>
<dbReference type="Proteomes" id="UP000198406">
    <property type="component" value="Unassembled WGS sequence"/>
</dbReference>
<dbReference type="EMBL" id="BDSP01000206">
    <property type="protein sequence ID" value="GAX24082.1"/>
    <property type="molecule type" value="Genomic_DNA"/>
</dbReference>
<evidence type="ECO:0000313" key="1">
    <source>
        <dbReference type="EMBL" id="GAX24082.1"/>
    </source>
</evidence>
<accession>A0A1Z5KD81</accession>
<comment type="caution">
    <text evidence="1">The sequence shown here is derived from an EMBL/GenBank/DDBJ whole genome shotgun (WGS) entry which is preliminary data.</text>
</comment>
<keyword evidence="2" id="KW-1185">Reference proteome</keyword>
<dbReference type="InParanoid" id="A0A1Z5KD81"/>
<proteinExistence type="predicted"/>
<protein>
    <submittedName>
        <fullName evidence="1">Uncharacterized protein</fullName>
    </submittedName>
</protein>
<reference evidence="1 2" key="1">
    <citation type="journal article" date="2015" name="Plant Cell">
        <title>Oil accumulation by the oleaginous diatom Fistulifera solaris as revealed by the genome and transcriptome.</title>
        <authorList>
            <person name="Tanaka T."/>
            <person name="Maeda Y."/>
            <person name="Veluchamy A."/>
            <person name="Tanaka M."/>
            <person name="Abida H."/>
            <person name="Marechal E."/>
            <person name="Bowler C."/>
            <person name="Muto M."/>
            <person name="Sunaga Y."/>
            <person name="Tanaka M."/>
            <person name="Yoshino T."/>
            <person name="Taniguchi T."/>
            <person name="Fukuda Y."/>
            <person name="Nemoto M."/>
            <person name="Matsumoto M."/>
            <person name="Wong P.S."/>
            <person name="Aburatani S."/>
            <person name="Fujibuchi W."/>
        </authorList>
    </citation>
    <scope>NUCLEOTIDE SEQUENCE [LARGE SCALE GENOMIC DNA]</scope>
    <source>
        <strain evidence="1 2">JPCC DA0580</strain>
    </source>
</reference>
<gene>
    <name evidence="1" type="ORF">FisN_9Hh334</name>
</gene>